<dbReference type="SMART" id="SM01401">
    <property type="entry name" value="Sds3"/>
    <property type="match status" value="1"/>
</dbReference>
<dbReference type="OrthoDB" id="20886at2759"/>
<gene>
    <name evidence="6" type="ORF">BABINDRAFT_25604</name>
</gene>
<evidence type="ECO:0000256" key="2">
    <source>
        <dbReference type="ARBA" id="ARBA00022491"/>
    </source>
</evidence>
<reference evidence="7" key="1">
    <citation type="submission" date="2016-05" db="EMBL/GenBank/DDBJ databases">
        <title>Comparative genomics of biotechnologically important yeasts.</title>
        <authorList>
            <consortium name="DOE Joint Genome Institute"/>
            <person name="Riley R."/>
            <person name="Haridas S."/>
            <person name="Wolfe K.H."/>
            <person name="Lopes M.R."/>
            <person name="Hittinger C.T."/>
            <person name="Goker M."/>
            <person name="Salamov A."/>
            <person name="Wisecaver J."/>
            <person name="Long T.M."/>
            <person name="Aerts A.L."/>
            <person name="Barry K."/>
            <person name="Choi C."/>
            <person name="Clum A."/>
            <person name="Coughlan A.Y."/>
            <person name="Deshpande S."/>
            <person name="Douglass A.P."/>
            <person name="Hanson S.J."/>
            <person name="Klenk H.-P."/>
            <person name="Labutti K."/>
            <person name="Lapidus A."/>
            <person name="Lindquist E."/>
            <person name="Lipzen A."/>
            <person name="Meier-Kolthoff J.P."/>
            <person name="Ohm R.A."/>
            <person name="Otillar R.P."/>
            <person name="Pangilinan J."/>
            <person name="Peng Y."/>
            <person name="Rokas A."/>
            <person name="Rosa C.A."/>
            <person name="Scheuner C."/>
            <person name="Sibirny A.A."/>
            <person name="Slot J.C."/>
            <person name="Stielow J.B."/>
            <person name="Sun H."/>
            <person name="Kurtzman C.P."/>
            <person name="Blackwell M."/>
            <person name="Grigoriev I.V."/>
            <person name="Jeffries T.W."/>
        </authorList>
    </citation>
    <scope>NUCLEOTIDE SEQUENCE [LARGE SCALE GENOMIC DNA]</scope>
    <source>
        <strain evidence="7">NRRL Y-12698</strain>
    </source>
</reference>
<dbReference type="InterPro" id="IPR013907">
    <property type="entry name" value="Sds3"/>
</dbReference>
<dbReference type="GO" id="GO:0005654">
    <property type="term" value="C:nucleoplasm"/>
    <property type="evidence" value="ECO:0007669"/>
    <property type="project" value="UniProtKB-ARBA"/>
</dbReference>
<name>A0A1E3QIP3_9ASCO</name>
<dbReference type="GO" id="GO:0010468">
    <property type="term" value="P:regulation of gene expression"/>
    <property type="evidence" value="ECO:0007669"/>
    <property type="project" value="UniProtKB-ARBA"/>
</dbReference>
<evidence type="ECO:0000256" key="1">
    <source>
        <dbReference type="ARBA" id="ARBA00004123"/>
    </source>
</evidence>
<dbReference type="EMBL" id="KV454439">
    <property type="protein sequence ID" value="ODQ77565.1"/>
    <property type="molecule type" value="Genomic_DNA"/>
</dbReference>
<keyword evidence="3" id="KW-0805">Transcription regulation</keyword>
<keyword evidence="4" id="KW-0804">Transcription</keyword>
<proteinExistence type="predicted"/>
<dbReference type="Proteomes" id="UP000094336">
    <property type="component" value="Unassembled WGS sequence"/>
</dbReference>
<feature type="non-terminal residue" evidence="6">
    <location>
        <position position="122"/>
    </location>
</feature>
<evidence type="ECO:0000313" key="6">
    <source>
        <dbReference type="EMBL" id="ODQ77565.1"/>
    </source>
</evidence>
<dbReference type="GeneID" id="30149215"/>
<evidence type="ECO:0000256" key="5">
    <source>
        <dbReference type="ARBA" id="ARBA00023242"/>
    </source>
</evidence>
<keyword evidence="7" id="KW-1185">Reference proteome</keyword>
<dbReference type="Pfam" id="PF08598">
    <property type="entry name" value="Sds3"/>
    <property type="match status" value="1"/>
</dbReference>
<evidence type="ECO:0000256" key="3">
    <source>
        <dbReference type="ARBA" id="ARBA00023015"/>
    </source>
</evidence>
<dbReference type="RefSeq" id="XP_018982893.1">
    <property type="nucleotide sequence ID" value="XM_019131362.1"/>
</dbReference>
<organism evidence="6 7">
    <name type="scientific">Babjeviella inositovora NRRL Y-12698</name>
    <dbReference type="NCBI Taxonomy" id="984486"/>
    <lineage>
        <taxon>Eukaryota</taxon>
        <taxon>Fungi</taxon>
        <taxon>Dikarya</taxon>
        <taxon>Ascomycota</taxon>
        <taxon>Saccharomycotina</taxon>
        <taxon>Pichiomycetes</taxon>
        <taxon>Serinales incertae sedis</taxon>
        <taxon>Babjeviella</taxon>
    </lineage>
</organism>
<evidence type="ECO:0000313" key="7">
    <source>
        <dbReference type="Proteomes" id="UP000094336"/>
    </source>
</evidence>
<keyword evidence="5" id="KW-0539">Nucleus</keyword>
<feature type="non-terminal residue" evidence="6">
    <location>
        <position position="1"/>
    </location>
</feature>
<dbReference type="AlphaFoldDB" id="A0A1E3QIP3"/>
<protein>
    <submittedName>
        <fullName evidence="6">Uncharacterized protein</fullName>
    </submittedName>
</protein>
<keyword evidence="2" id="KW-0678">Repressor</keyword>
<comment type="subcellular location">
    <subcellularLocation>
        <location evidence="1">Nucleus</location>
    </subcellularLocation>
</comment>
<dbReference type="Gene3D" id="1.20.5.1500">
    <property type="match status" value="1"/>
</dbReference>
<sequence>LKEIEVEFADLRDKLYQDKLSQLTYEMELCASGQHPELIKIFAKINEHYESKLRSSKFNLTYKLECVDNQTRAGRIQLHQQFLKDQADLKLNLLNETTKEWYKVNRERRLLDNLVPEYSYQV</sequence>
<dbReference type="PANTHER" id="PTHR21964">
    <property type="entry name" value="BREAST CANCER METASTASIS-SUPPRESSOR 1"/>
    <property type="match status" value="1"/>
</dbReference>
<accession>A0A1E3QIP3</accession>
<evidence type="ECO:0000256" key="4">
    <source>
        <dbReference type="ARBA" id="ARBA00023163"/>
    </source>
</evidence>
<dbReference type="STRING" id="984486.A0A1E3QIP3"/>